<gene>
    <name evidence="4" type="ORF">SAMN03080606_04131</name>
</gene>
<dbReference type="Pfam" id="PF00293">
    <property type="entry name" value="NUDIX"/>
    <property type="match status" value="1"/>
</dbReference>
<dbReference type="Gene3D" id="3.90.79.10">
    <property type="entry name" value="Nucleoside Triphosphate Pyrophosphohydrolase"/>
    <property type="match status" value="1"/>
</dbReference>
<dbReference type="Proteomes" id="UP000198636">
    <property type="component" value="Unassembled WGS sequence"/>
</dbReference>
<evidence type="ECO:0000256" key="2">
    <source>
        <dbReference type="ARBA" id="ARBA00022801"/>
    </source>
</evidence>
<feature type="domain" description="Nudix hydrolase" evidence="3">
    <location>
        <begin position="7"/>
        <end position="147"/>
    </location>
</feature>
<dbReference type="CDD" id="cd04688">
    <property type="entry name" value="NUDIX_Hydrolase"/>
    <property type="match status" value="1"/>
</dbReference>
<sequence length="156" mass="18242">MKRKDWCFRDEKSICNFRSVGVLIKNNRMLVQCDNNEYALPGGHVAIGETSEETLIREYKEETGADIFCNRLIWVEETFWKWGSRDAHGIAFYYLISLKNDADIPDDSFVSQKDNCNIMLKWVSIEEMKQLTIYPSFIKDKIENISDGIEHFVSLE</sequence>
<dbReference type="PRINTS" id="PR00502">
    <property type="entry name" value="NUDIXFAMILY"/>
</dbReference>
<keyword evidence="5" id="KW-1185">Reference proteome</keyword>
<dbReference type="AlphaFoldDB" id="A0A1G5L7Z1"/>
<reference evidence="4 5" key="1">
    <citation type="submission" date="2016-10" db="EMBL/GenBank/DDBJ databases">
        <authorList>
            <person name="de Groot N.N."/>
        </authorList>
    </citation>
    <scope>NUCLEOTIDE SEQUENCE [LARGE SCALE GENOMIC DNA]</scope>
    <source>
        <strain evidence="4 5">DSM 18978</strain>
    </source>
</reference>
<evidence type="ECO:0000259" key="3">
    <source>
        <dbReference type="PROSITE" id="PS51462"/>
    </source>
</evidence>
<name>A0A1G5L7Z1_9FIRM</name>
<evidence type="ECO:0000313" key="4">
    <source>
        <dbReference type="EMBL" id="SCZ08561.1"/>
    </source>
</evidence>
<dbReference type="InterPro" id="IPR015797">
    <property type="entry name" value="NUDIX_hydrolase-like_dom_sf"/>
</dbReference>
<evidence type="ECO:0000313" key="5">
    <source>
        <dbReference type="Proteomes" id="UP000198636"/>
    </source>
</evidence>
<dbReference type="OrthoDB" id="9804442at2"/>
<evidence type="ECO:0000256" key="1">
    <source>
        <dbReference type="ARBA" id="ARBA00001946"/>
    </source>
</evidence>
<dbReference type="SUPFAM" id="SSF55811">
    <property type="entry name" value="Nudix"/>
    <property type="match status" value="1"/>
</dbReference>
<dbReference type="RefSeq" id="WP_091547405.1">
    <property type="nucleotide sequence ID" value="NZ_FMUS01000041.1"/>
</dbReference>
<comment type="cofactor">
    <cofactor evidence="1">
        <name>Mg(2+)</name>
        <dbReference type="ChEBI" id="CHEBI:18420"/>
    </cofactor>
</comment>
<dbReference type="EMBL" id="FMUS01000041">
    <property type="protein sequence ID" value="SCZ08561.1"/>
    <property type="molecule type" value="Genomic_DNA"/>
</dbReference>
<organism evidence="4 5">
    <name type="scientific">Alkaliphilus peptidifermentans DSM 18978</name>
    <dbReference type="NCBI Taxonomy" id="1120976"/>
    <lineage>
        <taxon>Bacteria</taxon>
        <taxon>Bacillati</taxon>
        <taxon>Bacillota</taxon>
        <taxon>Clostridia</taxon>
        <taxon>Peptostreptococcales</taxon>
        <taxon>Natronincolaceae</taxon>
        <taxon>Alkaliphilus</taxon>
    </lineage>
</organism>
<dbReference type="PANTHER" id="PTHR43046">
    <property type="entry name" value="GDP-MANNOSE MANNOSYL HYDROLASE"/>
    <property type="match status" value="1"/>
</dbReference>
<keyword evidence="2" id="KW-0378">Hydrolase</keyword>
<protein>
    <submittedName>
        <fullName evidence="4">NUDIX domain-containing protein</fullName>
    </submittedName>
</protein>
<dbReference type="InterPro" id="IPR020476">
    <property type="entry name" value="Nudix_hydrolase"/>
</dbReference>
<dbReference type="InterPro" id="IPR000086">
    <property type="entry name" value="NUDIX_hydrolase_dom"/>
</dbReference>
<dbReference type="GO" id="GO:0016787">
    <property type="term" value="F:hydrolase activity"/>
    <property type="evidence" value="ECO:0007669"/>
    <property type="project" value="UniProtKB-KW"/>
</dbReference>
<proteinExistence type="predicted"/>
<dbReference type="STRING" id="1120976.SAMN03080606_04131"/>
<accession>A0A1G5L7Z1</accession>
<dbReference type="PANTHER" id="PTHR43046:SF14">
    <property type="entry name" value="MUTT_NUDIX FAMILY PROTEIN"/>
    <property type="match status" value="1"/>
</dbReference>
<dbReference type="PROSITE" id="PS51462">
    <property type="entry name" value="NUDIX"/>
    <property type="match status" value="1"/>
</dbReference>